<dbReference type="PANTHER" id="PTHR12112">
    <property type="entry name" value="BNIP - RELATED"/>
    <property type="match status" value="1"/>
</dbReference>
<dbReference type="Pfam" id="PF01368">
    <property type="entry name" value="DHH"/>
    <property type="match status" value="1"/>
</dbReference>
<dbReference type="GO" id="GO:0004427">
    <property type="term" value="F:inorganic diphosphate phosphatase activity"/>
    <property type="evidence" value="ECO:0007669"/>
    <property type="project" value="UniProtKB-EC"/>
</dbReference>
<keyword evidence="5" id="KW-0378">Hydrolase</keyword>
<name>A0A1M6B9W3_MALRU</name>
<evidence type="ECO:0000256" key="2">
    <source>
        <dbReference type="ARBA" id="ARBA00011643"/>
    </source>
</evidence>
<evidence type="ECO:0000313" key="11">
    <source>
        <dbReference type="EMBL" id="SHI45502.1"/>
    </source>
</evidence>
<sequence length="551" mass="61421">MKNNARVYVVGHRNPDTDSICSAIAYSELRRLQGVENIQPARAGNLNQQTEFVLERLNMPVPERLSDVHPRIKDVVTEEVVTIHESAPMSKAIELYHKHHIRMLPVVDDEFHPKGMLLLKTATEVFLVPSEPDKLRRVRASLASIQQCLSATGHHLREPDQVENFNLYVGARCEASFSRWVEEIVPEKTILITGDRSGIQKMAIDAGVRLLIVSGKSEISTEYLEEARERGVSILISPYDTANSVWLTRMATPVGELVDDDFLRVSPNDLLDDLRLKLLHSKNPGAIVVSPDERVWGIATKSHLIKSSPVKLMLVDHNELSQAVPGAEKVEILEVVDHHRLGNFHTDTPIRFINQPLGSTCSLVATLFQQAGIDPQPKIAGLMLAGLLSDTVILKSPTTTEIDRQLVPWLESLSGLDHQLFGGELFASGSPMASGAPARELLLTDFKEYTVGDHLLGLGQVEVVNFHSFYQRHVELQNELKTIRDEKGYELAALLVTDIVMETSLLLTAGPNELPYIMGYPQQDQNLYRLDGVLSRKKQLVPHLMKVFKAG</sequence>
<dbReference type="InterPro" id="IPR028979">
    <property type="entry name" value="Ser_kin/Pase_Hpr-like_N_sf"/>
</dbReference>
<dbReference type="GO" id="GO:0005737">
    <property type="term" value="C:cytoplasm"/>
    <property type="evidence" value="ECO:0007669"/>
    <property type="project" value="InterPro"/>
</dbReference>
<evidence type="ECO:0000256" key="6">
    <source>
        <dbReference type="ARBA" id="ARBA00023211"/>
    </source>
</evidence>
<dbReference type="NCBIfam" id="NF011445">
    <property type="entry name" value="PRK14869.2-1"/>
    <property type="match status" value="1"/>
</dbReference>
<evidence type="ECO:0000313" key="12">
    <source>
        <dbReference type="Proteomes" id="UP000184171"/>
    </source>
</evidence>
<feature type="domain" description="CBS" evidence="10">
    <location>
        <begin position="76"/>
        <end position="135"/>
    </location>
</feature>
<dbReference type="Pfam" id="PF02833">
    <property type="entry name" value="DHHA2"/>
    <property type="match status" value="1"/>
</dbReference>
<dbReference type="InterPro" id="IPR038222">
    <property type="entry name" value="DHHA2_dom_sf"/>
</dbReference>
<evidence type="ECO:0000256" key="7">
    <source>
        <dbReference type="ARBA" id="ARBA00032535"/>
    </source>
</evidence>
<keyword evidence="4" id="KW-0479">Metal-binding</keyword>
<comment type="cofactor">
    <cofactor evidence="1">
        <name>Mn(2+)</name>
        <dbReference type="ChEBI" id="CHEBI:29035"/>
    </cofactor>
</comment>
<evidence type="ECO:0000256" key="5">
    <source>
        <dbReference type="ARBA" id="ARBA00022801"/>
    </source>
</evidence>
<dbReference type="OrthoDB" id="9766150at2"/>
<protein>
    <recommendedName>
        <fullName evidence="3">inorganic diphosphatase</fullName>
        <ecNumber evidence="3">3.6.1.1</ecNumber>
    </recommendedName>
    <alternativeName>
        <fullName evidence="7">Pyrophosphate phospho-hydrolase</fullName>
    </alternativeName>
</protein>
<dbReference type="InterPro" id="IPR004097">
    <property type="entry name" value="DHHA2"/>
</dbReference>
<dbReference type="InterPro" id="IPR001667">
    <property type="entry name" value="DDH_dom"/>
</dbReference>
<keyword evidence="6" id="KW-0464">Manganese</keyword>
<dbReference type="EMBL" id="FQZT01000001">
    <property type="protein sequence ID" value="SHI45502.1"/>
    <property type="molecule type" value="Genomic_DNA"/>
</dbReference>
<organism evidence="11 12">
    <name type="scientific">Malonomonas rubra DSM 5091</name>
    <dbReference type="NCBI Taxonomy" id="1122189"/>
    <lineage>
        <taxon>Bacteria</taxon>
        <taxon>Pseudomonadati</taxon>
        <taxon>Thermodesulfobacteriota</taxon>
        <taxon>Desulfuromonadia</taxon>
        <taxon>Desulfuromonadales</taxon>
        <taxon>Geopsychrobacteraceae</taxon>
        <taxon>Malonomonas</taxon>
    </lineage>
</organism>
<dbReference type="PROSITE" id="PS51371">
    <property type="entry name" value="CBS"/>
    <property type="match status" value="1"/>
</dbReference>
<dbReference type="PANTHER" id="PTHR12112:SF22">
    <property type="entry name" value="MANGANESE-DEPENDENT INORGANIC PYROPHOSPHATASE-RELATED"/>
    <property type="match status" value="1"/>
</dbReference>
<dbReference type="EC" id="3.6.1.1" evidence="3"/>
<dbReference type="AlphaFoldDB" id="A0A1M6B9W3"/>
<dbReference type="Pfam" id="PF07085">
    <property type="entry name" value="DRTGG"/>
    <property type="match status" value="1"/>
</dbReference>
<dbReference type="SUPFAM" id="SSF75138">
    <property type="entry name" value="HprK N-terminal domain-like"/>
    <property type="match status" value="1"/>
</dbReference>
<dbReference type="Gene3D" id="3.10.310.20">
    <property type="entry name" value="DHHA2 domain"/>
    <property type="match status" value="1"/>
</dbReference>
<evidence type="ECO:0000256" key="1">
    <source>
        <dbReference type="ARBA" id="ARBA00001936"/>
    </source>
</evidence>
<dbReference type="InterPro" id="IPR010766">
    <property type="entry name" value="DRTGG"/>
</dbReference>
<dbReference type="Proteomes" id="UP000184171">
    <property type="component" value="Unassembled WGS sequence"/>
</dbReference>
<comment type="catalytic activity">
    <reaction evidence="8">
        <text>diphosphate + H2O = 2 phosphate + H(+)</text>
        <dbReference type="Rhea" id="RHEA:24576"/>
        <dbReference type="ChEBI" id="CHEBI:15377"/>
        <dbReference type="ChEBI" id="CHEBI:15378"/>
        <dbReference type="ChEBI" id="CHEBI:33019"/>
        <dbReference type="ChEBI" id="CHEBI:43474"/>
        <dbReference type="EC" id="3.6.1.1"/>
    </reaction>
</comment>
<proteinExistence type="predicted"/>
<evidence type="ECO:0000256" key="9">
    <source>
        <dbReference type="PROSITE-ProRule" id="PRU00703"/>
    </source>
</evidence>
<dbReference type="STRING" id="1122189.SAMN02745165_00092"/>
<dbReference type="RefSeq" id="WP_072904782.1">
    <property type="nucleotide sequence ID" value="NZ_FQZT01000001.1"/>
</dbReference>
<dbReference type="Pfam" id="PF00571">
    <property type="entry name" value="CBS"/>
    <property type="match status" value="1"/>
</dbReference>
<dbReference type="SUPFAM" id="SSF64182">
    <property type="entry name" value="DHH phosphoesterases"/>
    <property type="match status" value="1"/>
</dbReference>
<evidence type="ECO:0000256" key="4">
    <source>
        <dbReference type="ARBA" id="ARBA00022723"/>
    </source>
</evidence>
<dbReference type="InterPro" id="IPR000644">
    <property type="entry name" value="CBS_dom"/>
</dbReference>
<dbReference type="Gene3D" id="3.40.1390.20">
    <property type="entry name" value="HprK N-terminal domain-like"/>
    <property type="match status" value="1"/>
</dbReference>
<dbReference type="InterPro" id="IPR046342">
    <property type="entry name" value="CBS_dom_sf"/>
</dbReference>
<dbReference type="Gene3D" id="3.90.1640.10">
    <property type="entry name" value="inorganic pyrophosphatase (n-terminal core)"/>
    <property type="match status" value="2"/>
</dbReference>
<evidence type="ECO:0000259" key="10">
    <source>
        <dbReference type="PROSITE" id="PS51371"/>
    </source>
</evidence>
<evidence type="ECO:0000256" key="8">
    <source>
        <dbReference type="ARBA" id="ARBA00047820"/>
    </source>
</evidence>
<dbReference type="SUPFAM" id="SSF54631">
    <property type="entry name" value="CBS-domain pair"/>
    <property type="match status" value="1"/>
</dbReference>
<comment type="subunit">
    <text evidence="2">Homohexamer.</text>
</comment>
<gene>
    <name evidence="11" type="ORF">SAMN02745165_00092</name>
</gene>
<keyword evidence="9" id="KW-0129">CBS domain</keyword>
<evidence type="ECO:0000256" key="3">
    <source>
        <dbReference type="ARBA" id="ARBA00012146"/>
    </source>
</evidence>
<dbReference type="GO" id="GO:0046872">
    <property type="term" value="F:metal ion binding"/>
    <property type="evidence" value="ECO:0007669"/>
    <property type="project" value="UniProtKB-KW"/>
</dbReference>
<dbReference type="InterPro" id="IPR038763">
    <property type="entry name" value="DHH_sf"/>
</dbReference>
<accession>A0A1M6B9W3</accession>
<reference evidence="11 12" key="1">
    <citation type="submission" date="2016-11" db="EMBL/GenBank/DDBJ databases">
        <authorList>
            <person name="Jaros S."/>
            <person name="Januszkiewicz K."/>
            <person name="Wedrychowicz H."/>
        </authorList>
    </citation>
    <scope>NUCLEOTIDE SEQUENCE [LARGE SCALE GENOMIC DNA]</scope>
    <source>
        <strain evidence="11 12">DSM 5091</strain>
    </source>
</reference>
<dbReference type="NCBIfam" id="NF011443">
    <property type="entry name" value="PRK14869.1-5"/>
    <property type="match status" value="1"/>
</dbReference>
<dbReference type="SMART" id="SM01131">
    <property type="entry name" value="DHHA2"/>
    <property type="match status" value="1"/>
</dbReference>
<dbReference type="SMART" id="SM00116">
    <property type="entry name" value="CBS"/>
    <property type="match status" value="2"/>
</dbReference>
<keyword evidence="12" id="KW-1185">Reference proteome</keyword>